<dbReference type="PROSITE" id="PS50171">
    <property type="entry name" value="ZF_MATRIN"/>
    <property type="match status" value="1"/>
</dbReference>
<dbReference type="InterPro" id="IPR013085">
    <property type="entry name" value="U1-CZ_Znf_C2H2"/>
</dbReference>
<dbReference type="SUPFAM" id="SSF57667">
    <property type="entry name" value="beta-beta-alpha zinc fingers"/>
    <property type="match status" value="1"/>
</dbReference>
<keyword evidence="4" id="KW-0862">Zinc</keyword>
<dbReference type="Proteomes" id="UP000000759">
    <property type="component" value="Chromosome 3"/>
</dbReference>
<reference evidence="8 9" key="1">
    <citation type="journal article" date="2008" name="Nature">
        <title>The Phaeodactylum genome reveals the evolutionary history of diatom genomes.</title>
        <authorList>
            <person name="Bowler C."/>
            <person name="Allen A.E."/>
            <person name="Badger J.H."/>
            <person name="Grimwood J."/>
            <person name="Jabbari K."/>
            <person name="Kuo A."/>
            <person name="Maheswari U."/>
            <person name="Martens C."/>
            <person name="Maumus F."/>
            <person name="Otillar R.P."/>
            <person name="Rayko E."/>
            <person name="Salamov A."/>
            <person name="Vandepoele K."/>
            <person name="Beszteri B."/>
            <person name="Gruber A."/>
            <person name="Heijde M."/>
            <person name="Katinka M."/>
            <person name="Mock T."/>
            <person name="Valentin K."/>
            <person name="Verret F."/>
            <person name="Berges J.A."/>
            <person name="Brownlee C."/>
            <person name="Cadoret J.P."/>
            <person name="Chiovitti A."/>
            <person name="Choi C.J."/>
            <person name="Coesel S."/>
            <person name="De Martino A."/>
            <person name="Detter J.C."/>
            <person name="Durkin C."/>
            <person name="Falciatore A."/>
            <person name="Fournet J."/>
            <person name="Haruta M."/>
            <person name="Huysman M.J."/>
            <person name="Jenkins B.D."/>
            <person name="Jiroutova K."/>
            <person name="Jorgensen R.E."/>
            <person name="Joubert Y."/>
            <person name="Kaplan A."/>
            <person name="Kroger N."/>
            <person name="Kroth P.G."/>
            <person name="La Roche J."/>
            <person name="Lindquist E."/>
            <person name="Lommer M."/>
            <person name="Martin-Jezequel V."/>
            <person name="Lopez P.J."/>
            <person name="Lucas S."/>
            <person name="Mangogna M."/>
            <person name="McGinnis K."/>
            <person name="Medlin L.K."/>
            <person name="Montsant A."/>
            <person name="Oudot-Le Secq M.P."/>
            <person name="Napoli C."/>
            <person name="Obornik M."/>
            <person name="Parker M.S."/>
            <person name="Petit J.L."/>
            <person name="Porcel B.M."/>
            <person name="Poulsen N."/>
            <person name="Robison M."/>
            <person name="Rychlewski L."/>
            <person name="Rynearson T.A."/>
            <person name="Schmutz J."/>
            <person name="Shapiro H."/>
            <person name="Siaut M."/>
            <person name="Stanley M."/>
            <person name="Sussman M.R."/>
            <person name="Taylor A.R."/>
            <person name="Vardi A."/>
            <person name="von Dassow P."/>
            <person name="Vyverman W."/>
            <person name="Willis A."/>
            <person name="Wyrwicz L.S."/>
            <person name="Rokhsar D.S."/>
            <person name="Weissenbach J."/>
            <person name="Armbrust E.V."/>
            <person name="Green B.R."/>
            <person name="Van de Peer Y."/>
            <person name="Grigoriev I.V."/>
        </authorList>
    </citation>
    <scope>NUCLEOTIDE SEQUENCE [LARGE SCALE GENOMIC DNA]</scope>
    <source>
        <strain evidence="8 9">CCAP 1055/1</strain>
    </source>
</reference>
<evidence type="ECO:0000256" key="6">
    <source>
        <dbReference type="SAM" id="MobiDB-lite"/>
    </source>
</evidence>
<dbReference type="EMBL" id="CP001142">
    <property type="protein sequence ID" value="ACI65748.1"/>
    <property type="molecule type" value="Genomic_DNA"/>
</dbReference>
<feature type="compositionally biased region" description="Pro residues" evidence="6">
    <location>
        <begin position="174"/>
        <end position="184"/>
    </location>
</feature>
<dbReference type="InterPro" id="IPR036236">
    <property type="entry name" value="Znf_C2H2_sf"/>
</dbReference>
<comment type="subcellular location">
    <subcellularLocation>
        <location evidence="1">Nucleus</location>
    </subcellularLocation>
</comment>
<feature type="compositionally biased region" description="Basic and acidic residues" evidence="6">
    <location>
        <begin position="427"/>
        <end position="442"/>
    </location>
</feature>
<dbReference type="GO" id="GO:0000398">
    <property type="term" value="P:mRNA splicing, via spliceosome"/>
    <property type="evidence" value="ECO:0007669"/>
    <property type="project" value="InterPro"/>
</dbReference>
<dbReference type="STRING" id="556484.B5Y4E5"/>
<dbReference type="Gene3D" id="3.30.160.60">
    <property type="entry name" value="Classic Zinc Finger"/>
    <property type="match status" value="1"/>
</dbReference>
<dbReference type="RefSeq" id="XP_002186278.1">
    <property type="nucleotide sequence ID" value="XM_002186242.1"/>
</dbReference>
<sequence length="516" mass="57094">MSSEENLSLASWDLPRRQTNGSPYPGNVPITASDPPPPFLPHPTGCTERIVRRMSRPPLSSHRRNEPWRANERHYCAVCNVWMGSDRPSIALHENGRKHREQVELSLTQRRDAKAQQDQAAARVQQSVRQMEAAATQALYTQDLARYATQSSYDASSNVRPVTALCRGNLAPSAPGPSAVPLPTPSVVQSAGPLPTQQEWESRKQQRQEEKARHQKRKQQEHNDDSDGSNEANPTVAVTSKRQRVIATDEGHYSWDGGQTVYLEGVVFGELLEADMPVQLWTGSATANAAEQRLPERAGFWRNALVVRVRPRPLSTSEAARIVTDVAYLAAPNDVDETIETAVPLNRLRIILGADESIPNTLEEARLVALGGETIVPCTSEPSTVDETTGLSSWSTVAIKRTTVHNELREERERLRQQRQQAATAAEKARKETEARKMEEAKVSNADDSALGAYDVWSRGNRDGYKGVDIHGEAKVEVHELGKKLADGKAKVGFKKSAFRSKTKKQNVRTTSADDD</sequence>
<dbReference type="PANTHER" id="PTHR13173:SF10">
    <property type="entry name" value="WW DOMAIN-BINDING PROTEIN 4"/>
    <property type="match status" value="1"/>
</dbReference>
<dbReference type="Pfam" id="PF06220">
    <property type="entry name" value="zf-U1"/>
    <property type="match status" value="1"/>
</dbReference>
<dbReference type="GO" id="GO:0008270">
    <property type="term" value="F:zinc ion binding"/>
    <property type="evidence" value="ECO:0007669"/>
    <property type="project" value="UniProtKB-KW"/>
</dbReference>
<feature type="domain" description="Matrin-type" evidence="7">
    <location>
        <begin position="74"/>
        <end position="105"/>
    </location>
</feature>
<dbReference type="AlphaFoldDB" id="B5Y4E5"/>
<dbReference type="InterPro" id="IPR000690">
    <property type="entry name" value="Matrin/U1-C_Znf_C2H2"/>
</dbReference>
<dbReference type="PANTHER" id="PTHR13173">
    <property type="entry name" value="WW DOMAIN BINDING PROTEIN 4"/>
    <property type="match status" value="1"/>
</dbReference>
<dbReference type="eggNOG" id="KOG0150">
    <property type="taxonomic scope" value="Eukaryota"/>
</dbReference>
<reference evidence="9" key="2">
    <citation type="submission" date="2008-08" db="EMBL/GenBank/DDBJ databases">
        <authorList>
            <consortium name="Diatom Consortium"/>
            <person name="Grigoriev I."/>
            <person name="Grimwood J."/>
            <person name="Kuo A."/>
            <person name="Otillar R.P."/>
            <person name="Salamov A."/>
            <person name="Detter J.C."/>
            <person name="Lindquist E."/>
            <person name="Shapiro H."/>
            <person name="Lucas S."/>
            <person name="Glavina del Rio T."/>
            <person name="Pitluck S."/>
            <person name="Rokhsar D."/>
            <person name="Bowler C."/>
        </authorList>
    </citation>
    <scope>GENOME REANNOTATION</scope>
    <source>
        <strain evidence="9">CCAP 1055/1</strain>
    </source>
</reference>
<feature type="region of interest" description="Disordered" evidence="6">
    <location>
        <begin position="1"/>
        <end position="45"/>
    </location>
</feature>
<dbReference type="InterPro" id="IPR003604">
    <property type="entry name" value="Matrin/U1-like-C_Znf_C2H2"/>
</dbReference>
<accession>B5Y4E5</accession>
<keyword evidence="3" id="KW-0863">Zinc-finger</keyword>
<name>B5Y4E5_PHATC</name>
<evidence type="ECO:0000313" key="9">
    <source>
        <dbReference type="Proteomes" id="UP000000759"/>
    </source>
</evidence>
<dbReference type="HOGENOM" id="CLU_666433_0_0_1"/>
<organism evidence="8 9">
    <name type="scientific">Phaeodactylum tricornutum (strain CCAP 1055/1)</name>
    <dbReference type="NCBI Taxonomy" id="556484"/>
    <lineage>
        <taxon>Eukaryota</taxon>
        <taxon>Sar</taxon>
        <taxon>Stramenopiles</taxon>
        <taxon>Ochrophyta</taxon>
        <taxon>Bacillariophyta</taxon>
        <taxon>Bacillariophyceae</taxon>
        <taxon>Bacillariophycidae</taxon>
        <taxon>Naviculales</taxon>
        <taxon>Phaeodactylaceae</taxon>
        <taxon>Phaeodactylum</taxon>
    </lineage>
</organism>
<evidence type="ECO:0000256" key="5">
    <source>
        <dbReference type="ARBA" id="ARBA00023242"/>
    </source>
</evidence>
<dbReference type="InParanoid" id="B5Y4E5"/>
<evidence type="ECO:0000256" key="4">
    <source>
        <dbReference type="ARBA" id="ARBA00022833"/>
    </source>
</evidence>
<evidence type="ECO:0000256" key="2">
    <source>
        <dbReference type="ARBA" id="ARBA00022723"/>
    </source>
</evidence>
<keyword evidence="5" id="KW-0539">Nucleus</keyword>
<dbReference type="GO" id="GO:0071011">
    <property type="term" value="C:precatalytic spliceosome"/>
    <property type="evidence" value="ECO:0007669"/>
    <property type="project" value="TreeGrafter"/>
</dbReference>
<evidence type="ECO:0000313" key="8">
    <source>
        <dbReference type="EMBL" id="ACI65748.1"/>
    </source>
</evidence>
<feature type="compositionally biased region" description="Polar residues" evidence="6">
    <location>
        <begin position="229"/>
        <end position="240"/>
    </location>
</feature>
<dbReference type="GO" id="GO:0003723">
    <property type="term" value="F:RNA binding"/>
    <property type="evidence" value="ECO:0007669"/>
    <property type="project" value="TreeGrafter"/>
</dbReference>
<dbReference type="OrthoDB" id="191651at2759"/>
<dbReference type="InterPro" id="IPR040023">
    <property type="entry name" value="WBP4"/>
</dbReference>
<protein>
    <recommendedName>
        <fullName evidence="7">Matrin-type domain-containing protein</fullName>
    </recommendedName>
</protein>
<dbReference type="OMA" id="PWGGSYK"/>
<evidence type="ECO:0000256" key="1">
    <source>
        <dbReference type="ARBA" id="ARBA00004123"/>
    </source>
</evidence>
<gene>
    <name evidence="8" type="ORF">PHATR_43813</name>
</gene>
<dbReference type="KEGG" id="pti:PHATR_43813"/>
<proteinExistence type="predicted"/>
<dbReference type="PaxDb" id="2850-Phatr43813"/>
<evidence type="ECO:0000256" key="3">
    <source>
        <dbReference type="ARBA" id="ARBA00022771"/>
    </source>
</evidence>
<dbReference type="SMART" id="SM00451">
    <property type="entry name" value="ZnF_U1"/>
    <property type="match status" value="1"/>
</dbReference>
<keyword evidence="2" id="KW-0479">Metal-binding</keyword>
<feature type="compositionally biased region" description="Basic and acidic residues" evidence="6">
    <location>
        <begin position="200"/>
        <end position="225"/>
    </location>
</feature>
<feature type="region of interest" description="Disordered" evidence="6">
    <location>
        <begin position="408"/>
        <end position="445"/>
    </location>
</feature>
<evidence type="ECO:0000259" key="7">
    <source>
        <dbReference type="PROSITE" id="PS50171"/>
    </source>
</evidence>
<feature type="region of interest" description="Disordered" evidence="6">
    <location>
        <begin position="174"/>
        <end position="242"/>
    </location>
</feature>
<keyword evidence="9" id="KW-1185">Reference proteome</keyword>
<dbReference type="GeneID" id="7203951"/>